<organism evidence="7 8">
    <name type="scientific">Iningainema tapete BLCC-T55</name>
    <dbReference type="NCBI Taxonomy" id="2748662"/>
    <lineage>
        <taxon>Bacteria</taxon>
        <taxon>Bacillati</taxon>
        <taxon>Cyanobacteriota</taxon>
        <taxon>Cyanophyceae</taxon>
        <taxon>Nostocales</taxon>
        <taxon>Scytonemataceae</taxon>
        <taxon>Iningainema tapete</taxon>
    </lineage>
</organism>
<evidence type="ECO:0000256" key="1">
    <source>
        <dbReference type="ARBA" id="ARBA00006594"/>
    </source>
</evidence>
<dbReference type="EC" id="2.1.1.72" evidence="2"/>
<gene>
    <name evidence="7" type="ORF">ICL16_04710</name>
</gene>
<keyword evidence="3 7" id="KW-0489">Methyltransferase</keyword>
<dbReference type="GO" id="GO:0043565">
    <property type="term" value="F:sequence-specific DNA binding"/>
    <property type="evidence" value="ECO:0007669"/>
    <property type="project" value="TreeGrafter"/>
</dbReference>
<dbReference type="GO" id="GO:0009307">
    <property type="term" value="P:DNA restriction-modification system"/>
    <property type="evidence" value="ECO:0007669"/>
    <property type="project" value="InterPro"/>
</dbReference>
<evidence type="ECO:0000256" key="3">
    <source>
        <dbReference type="ARBA" id="ARBA00022603"/>
    </source>
</evidence>
<dbReference type="Gene3D" id="3.40.50.150">
    <property type="entry name" value="Vaccinia Virus protein VP39"/>
    <property type="match status" value="1"/>
</dbReference>
<comment type="similarity">
    <text evidence="1">Belongs to the N(4)/N(6)-methyltransferase family.</text>
</comment>
<dbReference type="PROSITE" id="PS00092">
    <property type="entry name" value="N6_MTASE"/>
    <property type="match status" value="1"/>
</dbReference>
<name>A0A8J6XB84_9CYAN</name>
<dbReference type="Proteomes" id="UP000629098">
    <property type="component" value="Unassembled WGS sequence"/>
</dbReference>
<dbReference type="PIRSF" id="PIRSF000398">
    <property type="entry name" value="M_m6A_EcoRV"/>
    <property type="match status" value="1"/>
</dbReference>
<evidence type="ECO:0000256" key="2">
    <source>
        <dbReference type="ARBA" id="ARBA00011900"/>
    </source>
</evidence>
<dbReference type="SUPFAM" id="SSF53335">
    <property type="entry name" value="S-adenosyl-L-methionine-dependent methyltransferases"/>
    <property type="match status" value="1"/>
</dbReference>
<evidence type="ECO:0000313" key="7">
    <source>
        <dbReference type="EMBL" id="MBD2771429.1"/>
    </source>
</evidence>
<evidence type="ECO:0000256" key="5">
    <source>
        <dbReference type="ARBA" id="ARBA00022691"/>
    </source>
</evidence>
<keyword evidence="8" id="KW-1185">Reference proteome</keyword>
<dbReference type="InterPro" id="IPR012327">
    <property type="entry name" value="MeTrfase_D12"/>
</dbReference>
<comment type="catalytic activity">
    <reaction evidence="6">
        <text>a 2'-deoxyadenosine in DNA + S-adenosyl-L-methionine = an N(6)-methyl-2'-deoxyadenosine in DNA + S-adenosyl-L-homocysteine + H(+)</text>
        <dbReference type="Rhea" id="RHEA:15197"/>
        <dbReference type="Rhea" id="RHEA-COMP:12418"/>
        <dbReference type="Rhea" id="RHEA-COMP:12419"/>
        <dbReference type="ChEBI" id="CHEBI:15378"/>
        <dbReference type="ChEBI" id="CHEBI:57856"/>
        <dbReference type="ChEBI" id="CHEBI:59789"/>
        <dbReference type="ChEBI" id="CHEBI:90615"/>
        <dbReference type="ChEBI" id="CHEBI:90616"/>
        <dbReference type="EC" id="2.1.1.72"/>
    </reaction>
</comment>
<dbReference type="GO" id="GO:0009007">
    <property type="term" value="F:site-specific DNA-methyltransferase (adenine-specific) activity"/>
    <property type="evidence" value="ECO:0007669"/>
    <property type="project" value="UniProtKB-EC"/>
</dbReference>
<dbReference type="PANTHER" id="PTHR30481">
    <property type="entry name" value="DNA ADENINE METHYLASE"/>
    <property type="match status" value="1"/>
</dbReference>
<dbReference type="GO" id="GO:0006298">
    <property type="term" value="P:mismatch repair"/>
    <property type="evidence" value="ECO:0007669"/>
    <property type="project" value="TreeGrafter"/>
</dbReference>
<dbReference type="InterPro" id="IPR029063">
    <property type="entry name" value="SAM-dependent_MTases_sf"/>
</dbReference>
<accession>A0A8J6XB84</accession>
<proteinExistence type="inferred from homology"/>
<dbReference type="PANTHER" id="PTHR30481:SF3">
    <property type="entry name" value="DNA ADENINE METHYLASE"/>
    <property type="match status" value="1"/>
</dbReference>
<dbReference type="PRINTS" id="PR00505">
    <property type="entry name" value="D12N6MTFRASE"/>
</dbReference>
<dbReference type="InterPro" id="IPR012263">
    <property type="entry name" value="M_m6A_EcoRV"/>
</dbReference>
<dbReference type="GO" id="GO:0032259">
    <property type="term" value="P:methylation"/>
    <property type="evidence" value="ECO:0007669"/>
    <property type="project" value="UniProtKB-KW"/>
</dbReference>
<evidence type="ECO:0000313" key="8">
    <source>
        <dbReference type="Proteomes" id="UP000629098"/>
    </source>
</evidence>
<reference evidence="7" key="1">
    <citation type="submission" date="2020-09" db="EMBL/GenBank/DDBJ databases">
        <title>Iningainema tapete sp. nov. (Scytonemataceae, Cyanobacteria) from greenhouses in central Florida (USA) produces two types of nodularin with biosynthetic potential for microcystin-LR and anabaenopeptins.</title>
        <authorList>
            <person name="Berthold D.E."/>
            <person name="Lefler F.W."/>
            <person name="Huang I.-S."/>
            <person name="Abdulla H."/>
            <person name="Zimba P.V."/>
            <person name="Laughinghouse H.D. IV."/>
        </authorList>
    </citation>
    <scope>NUCLEOTIDE SEQUENCE</scope>
    <source>
        <strain evidence="7">BLCCT55</strain>
    </source>
</reference>
<dbReference type="Gene3D" id="1.10.1020.10">
    <property type="entry name" value="Adenine-specific Methyltransferase, Domain 2"/>
    <property type="match status" value="1"/>
</dbReference>
<dbReference type="Pfam" id="PF02086">
    <property type="entry name" value="MethyltransfD12"/>
    <property type="match status" value="1"/>
</dbReference>
<protein>
    <recommendedName>
        <fullName evidence="2">site-specific DNA-methyltransferase (adenine-specific)</fullName>
        <ecNumber evidence="2">2.1.1.72</ecNumber>
    </recommendedName>
</protein>
<comment type="caution">
    <text evidence="7">The sequence shown here is derived from an EMBL/GenBank/DDBJ whole genome shotgun (WGS) entry which is preliminary data.</text>
</comment>
<sequence>MVAKIPHPIPYQGSKRNLAAQIAKYIKQPVDTLYEPFAGSAAMTLYVADHKLARHFVIGDSLSSLIELWRLIVEKPEIVSNYYEKIWCGQHDGDNEYFYKIREKYNDTNDPIMLLYLIARCVKNSVRFNKQGNFTQSVDKRRQGMHPDKMRANVFGASFLLRGRVEFFYGDFSECIQNANQNSLIYLDPPYQGTTYGRDKRYFAQLSIDRLCETLYILNNKKIPFILSYDGMSGEKTYGVELPKDLNMSKVLLNAGRSSQATLNGENSITFESLYISHYVEKMLRTLARYRDMPMKKQLLQFPQPTAYDHLFLNY</sequence>
<dbReference type="InterPro" id="IPR002052">
    <property type="entry name" value="DNA_methylase_N6_adenine_CS"/>
</dbReference>
<evidence type="ECO:0000256" key="6">
    <source>
        <dbReference type="ARBA" id="ARBA00047942"/>
    </source>
</evidence>
<dbReference type="EMBL" id="JACXAE010000024">
    <property type="protein sequence ID" value="MBD2771429.1"/>
    <property type="molecule type" value="Genomic_DNA"/>
</dbReference>
<keyword evidence="5" id="KW-0949">S-adenosyl-L-methionine</keyword>
<dbReference type="GO" id="GO:1904047">
    <property type="term" value="F:S-adenosyl-L-methionine binding"/>
    <property type="evidence" value="ECO:0007669"/>
    <property type="project" value="TreeGrafter"/>
</dbReference>
<keyword evidence="4" id="KW-0808">Transferase</keyword>
<dbReference type="InterPro" id="IPR023095">
    <property type="entry name" value="Ade_MeTrfase_dom_2"/>
</dbReference>
<evidence type="ECO:0000256" key="4">
    <source>
        <dbReference type="ARBA" id="ARBA00022679"/>
    </source>
</evidence>
<dbReference type="AlphaFoldDB" id="A0A8J6XB84"/>